<dbReference type="InParanoid" id="A0A194XJQ4"/>
<dbReference type="RefSeq" id="XP_018074711.1">
    <property type="nucleotide sequence ID" value="XM_018219472.1"/>
</dbReference>
<name>A0A194XJQ4_MOLSC</name>
<reference evidence="2 3" key="1">
    <citation type="submission" date="2015-10" db="EMBL/GenBank/DDBJ databases">
        <title>Full genome of DAOMC 229536 Phialocephala scopiformis, a fungal endophyte of spruce producing the potent anti-insectan compound rugulosin.</title>
        <authorList>
            <consortium name="DOE Joint Genome Institute"/>
            <person name="Walker A.K."/>
            <person name="Frasz S.L."/>
            <person name="Seifert K.A."/>
            <person name="Miller J.D."/>
            <person name="Mondo S.J."/>
            <person name="Labutti K."/>
            <person name="Lipzen A."/>
            <person name="Dockter R."/>
            <person name="Kennedy M."/>
            <person name="Grigoriev I.V."/>
            <person name="Spatafora J.W."/>
        </authorList>
    </citation>
    <scope>NUCLEOTIDE SEQUENCE [LARGE SCALE GENOMIC DNA]</scope>
    <source>
        <strain evidence="2 3">CBS 120377</strain>
    </source>
</reference>
<feature type="compositionally biased region" description="Low complexity" evidence="1">
    <location>
        <begin position="24"/>
        <end position="44"/>
    </location>
</feature>
<proteinExistence type="predicted"/>
<gene>
    <name evidence="2" type="ORF">LY89DRAFT_730403</name>
</gene>
<dbReference type="AlphaFoldDB" id="A0A194XJQ4"/>
<dbReference type="Pfam" id="PF10454">
    <property type="entry name" value="DUF2458"/>
    <property type="match status" value="1"/>
</dbReference>
<dbReference type="EMBL" id="KQ947409">
    <property type="protein sequence ID" value="KUJ20356.1"/>
    <property type="molecule type" value="Genomic_DNA"/>
</dbReference>
<dbReference type="GeneID" id="28829198"/>
<keyword evidence="3" id="KW-1185">Reference proteome</keyword>
<dbReference type="Proteomes" id="UP000070700">
    <property type="component" value="Unassembled WGS sequence"/>
</dbReference>
<evidence type="ECO:0000313" key="2">
    <source>
        <dbReference type="EMBL" id="KUJ20356.1"/>
    </source>
</evidence>
<sequence length="256" mass="28936">MTSNDEAQTPDLATILRTLAALSPPNQTQQPQQAQPQFQAKPQAEVPPYQPTIQNHQPPAQPWPRQQHPQISRSTTPPGSPKNHVDPTTIIDWKEGLHCVTDVLSKNKIIIVQEVQRMIKVQNEHELQWFKGREALIEKQKARKEGQKQIDEALKAVGGTVMAGESNTTPEELARELVTFDMKVYKAQTEMTREMSSRLRSLGIPFFGTRSDLVRPTTKAEAATSTTSTKEGKLTIDELELVRLQRKMLNHLEEYC</sequence>
<organism evidence="2 3">
    <name type="scientific">Mollisia scopiformis</name>
    <name type="common">Conifer needle endophyte fungus</name>
    <name type="synonym">Phialocephala scopiformis</name>
    <dbReference type="NCBI Taxonomy" id="149040"/>
    <lineage>
        <taxon>Eukaryota</taxon>
        <taxon>Fungi</taxon>
        <taxon>Dikarya</taxon>
        <taxon>Ascomycota</taxon>
        <taxon>Pezizomycotina</taxon>
        <taxon>Leotiomycetes</taxon>
        <taxon>Helotiales</taxon>
        <taxon>Mollisiaceae</taxon>
        <taxon>Mollisia</taxon>
    </lineage>
</organism>
<dbReference type="InterPro" id="IPR018858">
    <property type="entry name" value="DUF2458"/>
</dbReference>
<accession>A0A194XJQ4</accession>
<feature type="region of interest" description="Disordered" evidence="1">
    <location>
        <begin position="1"/>
        <end position="86"/>
    </location>
</feature>
<protein>
    <submittedName>
        <fullName evidence="2">Uncharacterized protein</fullName>
    </submittedName>
</protein>
<dbReference type="KEGG" id="psco:LY89DRAFT_730403"/>
<feature type="compositionally biased region" description="Polar residues" evidence="1">
    <location>
        <begin position="67"/>
        <end position="77"/>
    </location>
</feature>
<evidence type="ECO:0000313" key="3">
    <source>
        <dbReference type="Proteomes" id="UP000070700"/>
    </source>
</evidence>
<dbReference type="OrthoDB" id="5363415at2759"/>
<evidence type="ECO:0000256" key="1">
    <source>
        <dbReference type="SAM" id="MobiDB-lite"/>
    </source>
</evidence>